<keyword evidence="3" id="KW-1185">Reference proteome</keyword>
<dbReference type="Proteomes" id="UP000320735">
    <property type="component" value="Unassembled WGS sequence"/>
</dbReference>
<dbReference type="EMBL" id="SJPP01000001">
    <property type="protein sequence ID" value="TWU11708.1"/>
    <property type="molecule type" value="Genomic_DNA"/>
</dbReference>
<dbReference type="SUPFAM" id="SSF56784">
    <property type="entry name" value="HAD-like"/>
    <property type="match status" value="1"/>
</dbReference>
<dbReference type="InterPro" id="IPR036412">
    <property type="entry name" value="HAD-like_sf"/>
</dbReference>
<dbReference type="GO" id="GO:0008195">
    <property type="term" value="F:phosphatidate phosphatase activity"/>
    <property type="evidence" value="ECO:0007669"/>
    <property type="project" value="InterPro"/>
</dbReference>
<comment type="caution">
    <text evidence="2">The sequence shown here is derived from an EMBL/GenBank/DDBJ whole genome shotgun (WGS) entry which is preliminary data.</text>
</comment>
<feature type="domain" description="Phosphatidate phosphatase APP1 catalytic" evidence="1">
    <location>
        <begin position="267"/>
        <end position="416"/>
    </location>
</feature>
<gene>
    <name evidence="2" type="ORF">CA54_05170</name>
</gene>
<dbReference type="InterPro" id="IPR052935">
    <property type="entry name" value="Mg2+_PAP"/>
</dbReference>
<dbReference type="InterPro" id="IPR019236">
    <property type="entry name" value="APP1_cat"/>
</dbReference>
<organism evidence="2 3">
    <name type="scientific">Symmachiella macrocystis</name>
    <dbReference type="NCBI Taxonomy" id="2527985"/>
    <lineage>
        <taxon>Bacteria</taxon>
        <taxon>Pseudomonadati</taxon>
        <taxon>Planctomycetota</taxon>
        <taxon>Planctomycetia</taxon>
        <taxon>Planctomycetales</taxon>
        <taxon>Planctomycetaceae</taxon>
        <taxon>Symmachiella</taxon>
    </lineage>
</organism>
<name>A0A5C6BI23_9PLAN</name>
<evidence type="ECO:0000313" key="3">
    <source>
        <dbReference type="Proteomes" id="UP000320735"/>
    </source>
</evidence>
<sequence length="468" mass="52393">MLPTGLAIRAAVPKNEDCNPATRDDTGDLGCHVKTHHGRYALLDDLRMQIKRCRNRWSTSLMKPLCVRLPHRIVAVAAAVLLIAQIAISTGWGQKLPEPTAAQARRLKEAAKTSDIDRDEVIVFFETAAHLDKDGATWVIPIHGVIYEPTVNPLRRSAMAVAIGRLADSDEDASKSLNLIRILDHFLVDNERGQDISIRIGNRVVNIGKSKANGHFQDTIRLRDADIQNLLVRRGQTTFLPFEAVLQTSDRRRFVGRAYRVPQTGLSIISDIDDNIKHSEVTDAEAVLENTFLFKFQAAPGMPELYQTCARKGITFHYVSGSPWQLYLPLLEFFDAEKLPRGSFALKHFRLKNPSTAADMLRSPQEAKLNAIEQILAAYPQRRFLLIGDSGEKDPEIYSATAQSHPEQVVGIFIRNVTNDQLSDTRFQKVTKELGKIPFRLFTDPNELSLDIEAINRDHGTPSTPPAR</sequence>
<dbReference type="OrthoDB" id="9789875at2"/>
<protein>
    <recommendedName>
        <fullName evidence="1">Phosphatidate phosphatase APP1 catalytic domain-containing protein</fullName>
    </recommendedName>
</protein>
<dbReference type="AlphaFoldDB" id="A0A5C6BI23"/>
<reference evidence="2 3" key="1">
    <citation type="submission" date="2019-02" db="EMBL/GenBank/DDBJ databases">
        <title>Deep-cultivation of Planctomycetes and their phenomic and genomic characterization uncovers novel biology.</title>
        <authorList>
            <person name="Wiegand S."/>
            <person name="Jogler M."/>
            <person name="Boedeker C."/>
            <person name="Pinto D."/>
            <person name="Vollmers J."/>
            <person name="Rivas-Marin E."/>
            <person name="Kohn T."/>
            <person name="Peeters S.H."/>
            <person name="Heuer A."/>
            <person name="Rast P."/>
            <person name="Oberbeckmann S."/>
            <person name="Bunk B."/>
            <person name="Jeske O."/>
            <person name="Meyerdierks A."/>
            <person name="Storesund J.E."/>
            <person name="Kallscheuer N."/>
            <person name="Luecker S."/>
            <person name="Lage O.M."/>
            <person name="Pohl T."/>
            <person name="Merkel B.J."/>
            <person name="Hornburger P."/>
            <person name="Mueller R.-W."/>
            <person name="Bruemmer F."/>
            <person name="Labrenz M."/>
            <person name="Spormann A.M."/>
            <person name="Op Den Camp H."/>
            <person name="Overmann J."/>
            <person name="Amann R."/>
            <person name="Jetten M.S.M."/>
            <person name="Mascher T."/>
            <person name="Medema M.H."/>
            <person name="Devos D.P."/>
            <person name="Kaster A.-K."/>
            <person name="Ovreas L."/>
            <person name="Rohde M."/>
            <person name="Galperin M.Y."/>
            <person name="Jogler C."/>
        </authorList>
    </citation>
    <scope>NUCLEOTIDE SEQUENCE [LARGE SCALE GENOMIC DNA]</scope>
    <source>
        <strain evidence="2 3">CA54</strain>
    </source>
</reference>
<evidence type="ECO:0000259" key="1">
    <source>
        <dbReference type="Pfam" id="PF09949"/>
    </source>
</evidence>
<proteinExistence type="predicted"/>
<accession>A0A5C6BI23</accession>
<dbReference type="Pfam" id="PF09949">
    <property type="entry name" value="APP1_cat"/>
    <property type="match status" value="1"/>
</dbReference>
<dbReference type="PANTHER" id="PTHR28208:SF3">
    <property type="entry name" value="PHOSPHATIDATE PHOSPHATASE APP1"/>
    <property type="match status" value="1"/>
</dbReference>
<evidence type="ECO:0000313" key="2">
    <source>
        <dbReference type="EMBL" id="TWU11708.1"/>
    </source>
</evidence>
<dbReference type="PANTHER" id="PTHR28208">
    <property type="entry name" value="PHOSPHATIDATE PHOSPHATASE APP1"/>
    <property type="match status" value="1"/>
</dbReference>